<dbReference type="AlphaFoldDB" id="A0A0A1WI18"/>
<dbReference type="EMBL" id="GBXI01015770">
    <property type="protein sequence ID" value="JAC98521.1"/>
    <property type="molecule type" value="Transcribed_RNA"/>
</dbReference>
<gene>
    <name evidence="1" type="primary">At5g50450</name>
    <name evidence="1" type="ORF">g.2419</name>
</gene>
<proteinExistence type="predicted"/>
<protein>
    <submittedName>
        <fullName evidence="1">F-box protein At5g50450</fullName>
    </submittedName>
</protein>
<evidence type="ECO:0000313" key="1">
    <source>
        <dbReference type="EMBL" id="JAC98521.1"/>
    </source>
</evidence>
<reference evidence="1" key="2">
    <citation type="journal article" date="2015" name="Gigascience">
        <title>Reconstructing a comprehensive transcriptome assembly of a white-pupal translocated strain of the pest fruit fly Bactrocera cucurbitae.</title>
        <authorList>
            <person name="Sim S.B."/>
            <person name="Calla B."/>
            <person name="Hall B."/>
            <person name="DeRego T."/>
            <person name="Geib S.M."/>
        </authorList>
    </citation>
    <scope>NUCLEOTIDE SEQUENCE</scope>
</reference>
<accession>A0A0A1WI18</accession>
<name>A0A0A1WI18_ZEUCU</name>
<sequence length="316" mass="36182">NPLSGKQFLNSFKFSIQFCIVCQARLSKITMAVYKCLFLFLIILIVEFKVISTAPNVANTKQNVSLSITEDYKALRNDAQWFFQHIEIIADSLVQFLPIVNKEGSRSLTATTNNATFVENTRLTLLLGLRHVLVGIKEISVAFQSRLTGDHEQQLQHLKTVAQLLQDVIRFAKQWFSLLRNSLAELFRIYNRYIPEVLLGKCFGKYITTAYPDRSFYEYPFILLSEVIDFGATYLQSIPIYDVADENATTPLAVEDISDEQNEIWPNDMEKYSRSIGVAIDESAQTTNTQHPWQKCLKMYAADSISRQLKLFFIGD</sequence>
<organism evidence="1">
    <name type="scientific">Zeugodacus cucurbitae</name>
    <name type="common">Melon fruit fly</name>
    <name type="synonym">Bactrocera cucurbitae</name>
    <dbReference type="NCBI Taxonomy" id="28588"/>
    <lineage>
        <taxon>Eukaryota</taxon>
        <taxon>Metazoa</taxon>
        <taxon>Ecdysozoa</taxon>
        <taxon>Arthropoda</taxon>
        <taxon>Hexapoda</taxon>
        <taxon>Insecta</taxon>
        <taxon>Pterygota</taxon>
        <taxon>Neoptera</taxon>
        <taxon>Endopterygota</taxon>
        <taxon>Diptera</taxon>
        <taxon>Brachycera</taxon>
        <taxon>Muscomorpha</taxon>
        <taxon>Tephritoidea</taxon>
        <taxon>Tephritidae</taxon>
        <taxon>Zeugodacus</taxon>
        <taxon>Zeugodacus</taxon>
    </lineage>
</organism>
<reference evidence="1" key="1">
    <citation type="submission" date="2014-11" db="EMBL/GenBank/DDBJ databases">
        <authorList>
            <person name="Geib S."/>
        </authorList>
    </citation>
    <scope>NUCLEOTIDE SEQUENCE</scope>
</reference>
<feature type="non-terminal residue" evidence="1">
    <location>
        <position position="1"/>
    </location>
</feature>